<proteinExistence type="predicted"/>
<feature type="domain" description="C3H1-type" evidence="7">
    <location>
        <begin position="24"/>
        <end position="51"/>
    </location>
</feature>
<feature type="domain" description="C3H1-type" evidence="7">
    <location>
        <begin position="145"/>
        <end position="173"/>
    </location>
</feature>
<evidence type="ECO:0000256" key="2">
    <source>
        <dbReference type="ARBA" id="ARBA00022737"/>
    </source>
</evidence>
<feature type="region of interest" description="Disordered" evidence="6">
    <location>
        <begin position="1"/>
        <end position="22"/>
    </location>
</feature>
<dbReference type="PROSITE" id="PS50103">
    <property type="entry name" value="ZF_C3H1"/>
    <property type="match status" value="3"/>
</dbReference>
<protein>
    <recommendedName>
        <fullName evidence="7">C3H1-type domain-containing protein</fullName>
    </recommendedName>
</protein>
<dbReference type="GO" id="GO:0003729">
    <property type="term" value="F:mRNA binding"/>
    <property type="evidence" value="ECO:0007669"/>
    <property type="project" value="InterPro"/>
</dbReference>
<dbReference type="InterPro" id="IPR041367">
    <property type="entry name" value="Znf-CCCH_4"/>
</dbReference>
<dbReference type="InterPro" id="IPR036855">
    <property type="entry name" value="Znf_CCCH_sf"/>
</dbReference>
<evidence type="ECO:0000256" key="5">
    <source>
        <dbReference type="PROSITE-ProRule" id="PRU00723"/>
    </source>
</evidence>
<dbReference type="InterPro" id="IPR000571">
    <property type="entry name" value="Znf_CCCH"/>
</dbReference>
<dbReference type="EMBL" id="CAKMRJ010005470">
    <property type="protein sequence ID" value="CAH1443497.1"/>
    <property type="molecule type" value="Genomic_DNA"/>
</dbReference>
<evidence type="ECO:0000256" key="1">
    <source>
        <dbReference type="ARBA" id="ARBA00022723"/>
    </source>
</evidence>
<evidence type="ECO:0000259" key="7">
    <source>
        <dbReference type="PROSITE" id="PS50103"/>
    </source>
</evidence>
<dbReference type="SMART" id="SM00356">
    <property type="entry name" value="ZnF_C3H1"/>
    <property type="match status" value="3"/>
</dbReference>
<keyword evidence="1 5" id="KW-0479">Metal-binding</keyword>
<keyword evidence="4 5" id="KW-0862">Zinc</keyword>
<dbReference type="GO" id="GO:0010468">
    <property type="term" value="P:regulation of gene expression"/>
    <property type="evidence" value="ECO:0007669"/>
    <property type="project" value="UniProtKB-ARBA"/>
</dbReference>
<keyword evidence="3 5" id="KW-0863">Zinc-finger</keyword>
<dbReference type="SUPFAM" id="SSF90229">
    <property type="entry name" value="CCCH zinc finger"/>
    <property type="match status" value="3"/>
</dbReference>
<evidence type="ECO:0000256" key="6">
    <source>
        <dbReference type="SAM" id="MobiDB-lite"/>
    </source>
</evidence>
<dbReference type="FunFam" id="4.10.1000.10:FF:000003">
    <property type="entry name" value="Zinc finger CCCH domain-containing protein"/>
    <property type="match status" value="1"/>
</dbReference>
<gene>
    <name evidence="8" type="ORF">LVIROSA_LOCUS29405</name>
</gene>
<keyword evidence="2" id="KW-0677">Repeat</keyword>
<evidence type="ECO:0000313" key="8">
    <source>
        <dbReference type="EMBL" id="CAH1443497.1"/>
    </source>
</evidence>
<dbReference type="Gene3D" id="4.10.1000.10">
    <property type="entry name" value="Zinc finger, CCCH-type"/>
    <property type="match status" value="2"/>
</dbReference>
<evidence type="ECO:0000256" key="4">
    <source>
        <dbReference type="ARBA" id="ARBA00022833"/>
    </source>
</evidence>
<evidence type="ECO:0000256" key="3">
    <source>
        <dbReference type="ARBA" id="ARBA00022771"/>
    </source>
</evidence>
<dbReference type="AlphaFoldDB" id="A0AAU9NZT0"/>
<dbReference type="PANTHER" id="PTHR12547:SF18">
    <property type="entry name" value="PROTEIN TIS11"/>
    <property type="match status" value="1"/>
</dbReference>
<feature type="zinc finger region" description="C3H1-type" evidence="5">
    <location>
        <begin position="24"/>
        <end position="51"/>
    </location>
</feature>
<dbReference type="GO" id="GO:0008270">
    <property type="term" value="F:zinc ion binding"/>
    <property type="evidence" value="ECO:0007669"/>
    <property type="project" value="UniProtKB-KW"/>
</dbReference>
<dbReference type="PANTHER" id="PTHR12547">
    <property type="entry name" value="CCCH ZINC FINGER/TIS11-RELATED"/>
    <property type="match status" value="1"/>
</dbReference>
<feature type="zinc finger region" description="C3H1-type" evidence="5">
    <location>
        <begin position="92"/>
        <end position="120"/>
    </location>
</feature>
<reference evidence="8 9" key="1">
    <citation type="submission" date="2022-01" db="EMBL/GenBank/DDBJ databases">
        <authorList>
            <person name="Xiong W."/>
            <person name="Schranz E."/>
        </authorList>
    </citation>
    <scope>NUCLEOTIDE SEQUENCE [LARGE SCALE GENOMIC DNA]</scope>
</reference>
<name>A0AAU9NZT0_9ASTR</name>
<dbReference type="Pfam" id="PF18044">
    <property type="entry name" value="zf-CCCH_4"/>
    <property type="match status" value="1"/>
</dbReference>
<dbReference type="GO" id="GO:0051252">
    <property type="term" value="P:regulation of RNA metabolic process"/>
    <property type="evidence" value="ECO:0007669"/>
    <property type="project" value="UniProtKB-ARBA"/>
</dbReference>
<sequence>MFQNENQFPKRLRTSEPMPNRRTQYKTEPCLRFQRGTCDYGDRCCFAHGYGHLSGFAHGYGRPCFKAGSPLTALDGASRIKYMDENQNPKCSDRSRLCWRFMNGDKCQFGDKCHFNHIKTERESAVISVLNVAGRSEMQQQKKTPWRTKLCNRWMSTGSCPYGFKCCFAHGESELRKQRSNDAQAYAENAPCDKKIDGKQWEFKWKNVEKIGRVYADWITDTPLVHVVTGNLAS</sequence>
<keyword evidence="9" id="KW-1185">Reference proteome</keyword>
<feature type="domain" description="C3H1-type" evidence="7">
    <location>
        <begin position="92"/>
        <end position="120"/>
    </location>
</feature>
<dbReference type="Pfam" id="PF00642">
    <property type="entry name" value="zf-CCCH"/>
    <property type="match status" value="2"/>
</dbReference>
<dbReference type="InterPro" id="IPR045877">
    <property type="entry name" value="ZFP36-like"/>
</dbReference>
<feature type="zinc finger region" description="C3H1-type" evidence="5">
    <location>
        <begin position="145"/>
        <end position="173"/>
    </location>
</feature>
<evidence type="ECO:0000313" key="9">
    <source>
        <dbReference type="Proteomes" id="UP001157418"/>
    </source>
</evidence>
<dbReference type="Proteomes" id="UP001157418">
    <property type="component" value="Unassembled WGS sequence"/>
</dbReference>
<comment type="caution">
    <text evidence="8">The sequence shown here is derived from an EMBL/GenBank/DDBJ whole genome shotgun (WGS) entry which is preliminary data.</text>
</comment>
<accession>A0AAU9NZT0</accession>
<organism evidence="8 9">
    <name type="scientific">Lactuca virosa</name>
    <dbReference type="NCBI Taxonomy" id="75947"/>
    <lineage>
        <taxon>Eukaryota</taxon>
        <taxon>Viridiplantae</taxon>
        <taxon>Streptophyta</taxon>
        <taxon>Embryophyta</taxon>
        <taxon>Tracheophyta</taxon>
        <taxon>Spermatophyta</taxon>
        <taxon>Magnoliopsida</taxon>
        <taxon>eudicotyledons</taxon>
        <taxon>Gunneridae</taxon>
        <taxon>Pentapetalae</taxon>
        <taxon>asterids</taxon>
        <taxon>campanulids</taxon>
        <taxon>Asterales</taxon>
        <taxon>Asteraceae</taxon>
        <taxon>Cichorioideae</taxon>
        <taxon>Cichorieae</taxon>
        <taxon>Lactucinae</taxon>
        <taxon>Lactuca</taxon>
    </lineage>
</organism>